<evidence type="ECO:0000259" key="2">
    <source>
        <dbReference type="Pfam" id="PF06985"/>
    </source>
</evidence>
<sequence length="723" mass="81867">MDSTPKPWSHIYSTLSRPDSIRLLELEPAADHVDPLQGYLMTTTLEEVISNVTHHYTALSYVWGDSIQSGSIHISGCQVQITANLAQALRDIRHPSIVSLMWADALCINQQDNHERSHQVRIMGDIYRRAASTIIYLGPLQPNGQCLFEHIASKNLKRLSLQTMDRTNYDSGLRPLSNPSIDSSSSSDAESEQGRPYTNPDFYIRLGKAVDEICSSDWFTRAWVFQELVLSVDPRIQCGQSLARWSDVAEVVALENARTEPMLQSRKEKIQAFLKMDMAMNGKGQNTMRNLIRARTGSHVTDPRDFFYSLMGIADDRQEWDNIISMDYDVPVWSLYASVAYQLLDRGDILLADLLSYQAANPESSIQSHSSVRSILPSWVPDWNVITNNLVQHMEKTILSPQRHNGSPRIPNEILVLPFSQMDPKRIEKLSGLIPGRWIELSDVEALAREASAFFLPDDHHNHFESEICRYIRQSLPYLQAYNEWYPSEMLDRGDAFHHSESTMKKRTAFRQRRAESIDSLYTKFLSNVIFRQRGEPTTSVGPRLKTWARLLHSAGPDEDILVRNETTCFRLALLCTGAVVAVPTKSRRGDELLVTIVSPNTDSITFPEQSIAFVGRPLSGRGFEATNVGIARYSKHHFLEPIRKDLTMAVESQDQPTGILPRAFGKPSMDKSRTLERIRGMIDLKDEEFDVRHYSLIGTAVDGSESFYIPPISAGIRYAAIH</sequence>
<dbReference type="PANTHER" id="PTHR24148">
    <property type="entry name" value="ANKYRIN REPEAT DOMAIN-CONTAINING PROTEIN 39 HOMOLOG-RELATED"/>
    <property type="match status" value="1"/>
</dbReference>
<reference evidence="3 4" key="1">
    <citation type="submission" date="2023-01" db="EMBL/GenBank/DDBJ databases">
        <title>Analysis of 21 Apiospora genomes using comparative genomics revels a genus with tremendous synthesis potential of carbohydrate active enzymes and secondary metabolites.</title>
        <authorList>
            <person name="Sorensen T."/>
        </authorList>
    </citation>
    <scope>NUCLEOTIDE SEQUENCE [LARGE SCALE GENOMIC DNA]</scope>
    <source>
        <strain evidence="3 4">CBS 117206</strain>
    </source>
</reference>
<evidence type="ECO:0000313" key="4">
    <source>
        <dbReference type="Proteomes" id="UP001392437"/>
    </source>
</evidence>
<name>A0AAW0R6L5_9PEZI</name>
<comment type="caution">
    <text evidence="3">The sequence shown here is derived from an EMBL/GenBank/DDBJ whole genome shotgun (WGS) entry which is preliminary data.</text>
</comment>
<feature type="region of interest" description="Disordered" evidence="1">
    <location>
        <begin position="170"/>
        <end position="196"/>
    </location>
</feature>
<dbReference type="EMBL" id="JAQQWP010000002">
    <property type="protein sequence ID" value="KAK8129494.1"/>
    <property type="molecule type" value="Genomic_DNA"/>
</dbReference>
<dbReference type="PANTHER" id="PTHR24148:SF64">
    <property type="entry name" value="HETEROKARYON INCOMPATIBILITY DOMAIN-CONTAINING PROTEIN"/>
    <property type="match status" value="1"/>
</dbReference>
<evidence type="ECO:0000256" key="1">
    <source>
        <dbReference type="SAM" id="MobiDB-lite"/>
    </source>
</evidence>
<protein>
    <recommendedName>
        <fullName evidence="2">Heterokaryon incompatibility domain-containing protein</fullName>
    </recommendedName>
</protein>
<gene>
    <name evidence="3" type="ORF">PG999_001874</name>
</gene>
<dbReference type="AlphaFoldDB" id="A0AAW0R6L5"/>
<dbReference type="InterPro" id="IPR052895">
    <property type="entry name" value="HetReg/Transcr_Mod"/>
</dbReference>
<dbReference type="InterPro" id="IPR010730">
    <property type="entry name" value="HET"/>
</dbReference>
<feature type="domain" description="Heterokaryon incompatibility" evidence="2">
    <location>
        <begin position="56"/>
        <end position="227"/>
    </location>
</feature>
<keyword evidence="4" id="KW-1185">Reference proteome</keyword>
<proteinExistence type="predicted"/>
<evidence type="ECO:0000313" key="3">
    <source>
        <dbReference type="EMBL" id="KAK8129494.1"/>
    </source>
</evidence>
<organism evidence="3 4">
    <name type="scientific">Apiospora kogelbergensis</name>
    <dbReference type="NCBI Taxonomy" id="1337665"/>
    <lineage>
        <taxon>Eukaryota</taxon>
        <taxon>Fungi</taxon>
        <taxon>Dikarya</taxon>
        <taxon>Ascomycota</taxon>
        <taxon>Pezizomycotina</taxon>
        <taxon>Sordariomycetes</taxon>
        <taxon>Xylariomycetidae</taxon>
        <taxon>Amphisphaeriales</taxon>
        <taxon>Apiosporaceae</taxon>
        <taxon>Apiospora</taxon>
    </lineage>
</organism>
<accession>A0AAW0R6L5</accession>
<dbReference type="Proteomes" id="UP001392437">
    <property type="component" value="Unassembled WGS sequence"/>
</dbReference>
<feature type="compositionally biased region" description="Low complexity" evidence="1">
    <location>
        <begin position="177"/>
        <end position="188"/>
    </location>
</feature>
<dbReference type="Pfam" id="PF06985">
    <property type="entry name" value="HET"/>
    <property type="match status" value="1"/>
</dbReference>